<organism evidence="2 3">
    <name type="scientific">Cuscuta australis</name>
    <dbReference type="NCBI Taxonomy" id="267555"/>
    <lineage>
        <taxon>Eukaryota</taxon>
        <taxon>Viridiplantae</taxon>
        <taxon>Streptophyta</taxon>
        <taxon>Embryophyta</taxon>
        <taxon>Tracheophyta</taxon>
        <taxon>Spermatophyta</taxon>
        <taxon>Magnoliopsida</taxon>
        <taxon>eudicotyledons</taxon>
        <taxon>Gunneridae</taxon>
        <taxon>Pentapetalae</taxon>
        <taxon>asterids</taxon>
        <taxon>lamiids</taxon>
        <taxon>Solanales</taxon>
        <taxon>Convolvulaceae</taxon>
        <taxon>Cuscuteae</taxon>
        <taxon>Cuscuta</taxon>
        <taxon>Cuscuta subgen. Grammica</taxon>
        <taxon>Cuscuta sect. Cleistogrammica</taxon>
    </lineage>
</organism>
<dbReference type="PANTHER" id="PTHR33564">
    <property type="entry name" value="TRANSMEMBRANE PROTEIN"/>
    <property type="match status" value="1"/>
</dbReference>
<sequence>MEGSLRAAGCMAVFAASGGVILLALKVHKHLMSDFMHKIEHQFEMMKDENKRVKFSNEVDVLPYHGIDDRHQKMKQYVSISTGLTKGAIDDEKRFRSMPENWQALYRGIAQFRALKKHNA</sequence>
<keyword evidence="1" id="KW-0812">Transmembrane</keyword>
<keyword evidence="3" id="KW-1185">Reference proteome</keyword>
<proteinExistence type="predicted"/>
<evidence type="ECO:0000256" key="1">
    <source>
        <dbReference type="SAM" id="Phobius"/>
    </source>
</evidence>
<evidence type="ECO:0000313" key="3">
    <source>
        <dbReference type="Proteomes" id="UP000249390"/>
    </source>
</evidence>
<keyword evidence="1" id="KW-0472">Membrane</keyword>
<accession>A0A328CZH7</accession>
<comment type="caution">
    <text evidence="2">The sequence shown here is derived from an EMBL/GenBank/DDBJ whole genome shotgun (WGS) entry which is preliminary data.</text>
</comment>
<protein>
    <submittedName>
        <fullName evidence="2">Uncharacterized protein</fullName>
    </submittedName>
</protein>
<dbReference type="Proteomes" id="UP000249390">
    <property type="component" value="Unassembled WGS sequence"/>
</dbReference>
<name>A0A328CZH7_9ASTE</name>
<reference evidence="2 3" key="1">
    <citation type="submission" date="2018-06" db="EMBL/GenBank/DDBJ databases">
        <title>The Genome of Cuscuta australis (Dodder) Provides Insight into the Evolution of Plant Parasitism.</title>
        <authorList>
            <person name="Liu H."/>
        </authorList>
    </citation>
    <scope>NUCLEOTIDE SEQUENCE [LARGE SCALE GENOMIC DNA]</scope>
    <source>
        <strain evidence="3">cv. Yunnan</strain>
        <tissue evidence="2">Vines</tissue>
    </source>
</reference>
<evidence type="ECO:0000313" key="2">
    <source>
        <dbReference type="EMBL" id="RAL37043.1"/>
    </source>
</evidence>
<dbReference type="EMBL" id="NQVE01000217">
    <property type="protein sequence ID" value="RAL37043.1"/>
    <property type="molecule type" value="Genomic_DNA"/>
</dbReference>
<dbReference type="AlphaFoldDB" id="A0A328CZH7"/>
<keyword evidence="1" id="KW-1133">Transmembrane helix</keyword>
<feature type="transmembrane region" description="Helical" evidence="1">
    <location>
        <begin position="6"/>
        <end position="25"/>
    </location>
</feature>
<dbReference type="PANTHER" id="PTHR33564:SF8">
    <property type="entry name" value="TRANSMEMBRANE PROTEIN"/>
    <property type="match status" value="1"/>
</dbReference>
<gene>
    <name evidence="2" type="ORF">DM860_003965</name>
</gene>